<dbReference type="AlphaFoldDB" id="B3DTA5"/>
<dbReference type="EMBL" id="CP000605">
    <property type="protein sequence ID" value="ACD98374.1"/>
    <property type="molecule type" value="Genomic_DNA"/>
</dbReference>
<dbReference type="HOGENOM" id="CLU_3429734_0_0_11"/>
<protein>
    <submittedName>
        <fullName evidence="1">Uncharacterized protein</fullName>
    </submittedName>
</protein>
<name>B3DTA5_BIFLD</name>
<evidence type="ECO:0000313" key="2">
    <source>
        <dbReference type="Proteomes" id="UP000002419"/>
    </source>
</evidence>
<dbReference type="KEGG" id="blj:BLD_0928"/>
<gene>
    <name evidence="1" type="ordered locus">BLD_0928</name>
</gene>
<organism evidence="1 2">
    <name type="scientific">Bifidobacterium longum (strain DJO10A)</name>
    <dbReference type="NCBI Taxonomy" id="205913"/>
    <lineage>
        <taxon>Bacteria</taxon>
        <taxon>Bacillati</taxon>
        <taxon>Actinomycetota</taxon>
        <taxon>Actinomycetes</taxon>
        <taxon>Bifidobacteriales</taxon>
        <taxon>Bifidobacteriaceae</taxon>
        <taxon>Bifidobacterium</taxon>
    </lineage>
</organism>
<reference evidence="1 2" key="1">
    <citation type="journal article" date="2006" name="Appl. Environ. Microbiol.">
        <title>Sequence analysis of two cryptic plasmids from Bifidobacterium longum DJO10A and construction of a shuttle cloning vector.</title>
        <authorList>
            <person name="Lee J.H."/>
            <person name="O'Sullivan D.J."/>
        </authorList>
    </citation>
    <scope>NUCLEOTIDE SEQUENCE [LARGE SCALE GENOMIC DNA]</scope>
    <source>
        <strain evidence="1 2">DJO10A</strain>
    </source>
</reference>
<sequence length="19" mass="2273">MTMTAVRVEESMMIVKERM</sequence>
<proteinExistence type="predicted"/>
<reference evidence="1 2" key="2">
    <citation type="journal article" date="2008" name="BMC Genomics">
        <title>Comparative genomic analysis of the gut bacterium Bifidobacterium longum reveals loci susceptible to deletion during pure culture growth.</title>
        <authorList>
            <person name="Lee J.H."/>
            <person name="Karamychev V.N."/>
            <person name="Kozyavkin S.A."/>
            <person name="Mills D."/>
            <person name="Pavlov A.R."/>
            <person name="Pavlova N.V."/>
            <person name="Polouchine N.N."/>
            <person name="Richardson P.M."/>
            <person name="Shakhova V.V."/>
            <person name="Slesarev A.I."/>
            <person name="Weimer B."/>
            <person name="O'Sullivan D.J."/>
        </authorList>
    </citation>
    <scope>NUCLEOTIDE SEQUENCE [LARGE SCALE GENOMIC DNA]</scope>
    <source>
        <strain evidence="1 2">DJO10A</strain>
    </source>
</reference>
<accession>B3DTA5</accession>
<dbReference type="Proteomes" id="UP000002419">
    <property type="component" value="Chromosome"/>
</dbReference>
<evidence type="ECO:0000313" key="1">
    <source>
        <dbReference type="EMBL" id="ACD98374.1"/>
    </source>
</evidence>